<protein>
    <submittedName>
        <fullName evidence="1">Tetratricopeptide repeat protein</fullName>
    </submittedName>
</protein>
<proteinExistence type="predicted"/>
<keyword evidence="2" id="KW-1185">Reference proteome</keyword>
<dbReference type="Proteomes" id="UP000298714">
    <property type="component" value="Chromosome"/>
</dbReference>
<gene>
    <name evidence="1" type="ORF">E6W36_15270</name>
</gene>
<dbReference type="RefSeq" id="WP_222873273.1">
    <property type="nucleotide sequence ID" value="NZ_CP039704.1"/>
</dbReference>
<reference evidence="2" key="1">
    <citation type="submission" date="2019-04" db="EMBL/GenBank/DDBJ databases">
        <title>Complete genome sequence of Sphingomonas sp. W1-2-3.</title>
        <authorList>
            <person name="Im W.T."/>
        </authorList>
    </citation>
    <scope>NUCLEOTIDE SEQUENCE [LARGE SCALE GENOMIC DNA]</scope>
    <source>
        <strain evidence="2">W1-2-3</strain>
    </source>
</reference>
<dbReference type="SUPFAM" id="SSF48452">
    <property type="entry name" value="TPR-like"/>
    <property type="match status" value="1"/>
</dbReference>
<name>A0A4D7C825_9SPHN</name>
<sequence length="265" mass="27396">MTLRTASTLAIIAVLAAGCSETRAPTLTAQKPIAPSKLAVAVNKALAEGDTGAAVTLAQLQAQAQPGSPELQRLLARAQLADGRFTEALYTLKAQAEANPQDTALSFSYGLALLATGQEEAGRVHLVRLVMTSAPQMASDVGLALALAGDPAGGLSLLEPAARAAEADGRVRQNLGLAYAAKGDWLRARDAARLDLTPEQVDAALARWAVLLQQQTPERIAILLGGSPEKLAARTQLTRAAPAALAPAASLGLSLPPICRRRPGR</sequence>
<dbReference type="InterPro" id="IPR011990">
    <property type="entry name" value="TPR-like_helical_dom_sf"/>
</dbReference>
<dbReference type="AlphaFoldDB" id="A0A4D7C825"/>
<dbReference type="KEGG" id="hgn:E6W36_15270"/>
<dbReference type="EMBL" id="CP039704">
    <property type="protein sequence ID" value="QCI80380.1"/>
    <property type="molecule type" value="Genomic_DNA"/>
</dbReference>
<dbReference type="Gene3D" id="1.25.40.10">
    <property type="entry name" value="Tetratricopeptide repeat domain"/>
    <property type="match status" value="1"/>
</dbReference>
<organism evidence="1 2">
    <name type="scientific">Hankyongella ginsenosidimutans</name>
    <dbReference type="NCBI Taxonomy" id="1763828"/>
    <lineage>
        <taxon>Bacteria</taxon>
        <taxon>Pseudomonadati</taxon>
        <taxon>Pseudomonadota</taxon>
        <taxon>Alphaproteobacteria</taxon>
        <taxon>Sphingomonadales</taxon>
        <taxon>Sphingomonadaceae</taxon>
        <taxon>Hankyongella</taxon>
    </lineage>
</organism>
<dbReference type="PROSITE" id="PS51257">
    <property type="entry name" value="PROKAR_LIPOPROTEIN"/>
    <property type="match status" value="1"/>
</dbReference>
<evidence type="ECO:0000313" key="1">
    <source>
        <dbReference type="EMBL" id="QCI80380.1"/>
    </source>
</evidence>
<accession>A0A4D7C825</accession>
<evidence type="ECO:0000313" key="2">
    <source>
        <dbReference type="Proteomes" id="UP000298714"/>
    </source>
</evidence>
<dbReference type="Pfam" id="PF14559">
    <property type="entry name" value="TPR_19"/>
    <property type="match status" value="1"/>
</dbReference>